<dbReference type="Proteomes" id="UP001153387">
    <property type="component" value="Unassembled WGS sequence"/>
</dbReference>
<accession>A0A9X4KM28</accession>
<protein>
    <submittedName>
        <fullName evidence="1">Uncharacterized protein</fullName>
    </submittedName>
</protein>
<dbReference type="EMBL" id="JAPDHZ010000003">
    <property type="protein sequence ID" value="MDG0792932.1"/>
    <property type="molecule type" value="Genomic_DNA"/>
</dbReference>
<keyword evidence="2" id="KW-1185">Reference proteome</keyword>
<evidence type="ECO:0000313" key="2">
    <source>
        <dbReference type="Proteomes" id="UP001153387"/>
    </source>
</evidence>
<name>A0A9X4KM28_9BACL</name>
<comment type="caution">
    <text evidence="1">The sequence shown here is derived from an EMBL/GenBank/DDBJ whole genome shotgun (WGS) entry which is preliminary data.</text>
</comment>
<reference evidence="1 2" key="1">
    <citation type="submission" date="2022-10" db="EMBL/GenBank/DDBJ databases">
        <title>Comparative genomic analysis of Cohnella hashimotonis sp. nov., isolated from the International Space Station.</title>
        <authorList>
            <person name="Simpson A."/>
            <person name="Venkateswaran K."/>
        </authorList>
    </citation>
    <scope>NUCLEOTIDE SEQUENCE [LARGE SCALE GENOMIC DNA]</scope>
    <source>
        <strain evidence="1 2">DSM 18997</strain>
    </source>
</reference>
<organism evidence="1 2">
    <name type="scientific">Cohnella ginsengisoli</name>
    <dbReference type="NCBI Taxonomy" id="425004"/>
    <lineage>
        <taxon>Bacteria</taxon>
        <taxon>Bacillati</taxon>
        <taxon>Bacillota</taxon>
        <taxon>Bacilli</taxon>
        <taxon>Bacillales</taxon>
        <taxon>Paenibacillaceae</taxon>
        <taxon>Cohnella</taxon>
    </lineage>
</organism>
<dbReference type="AlphaFoldDB" id="A0A9X4KM28"/>
<gene>
    <name evidence="1" type="ORF">OMP38_20175</name>
</gene>
<sequence length="45" mass="4640">MDRTVGEIANSSKPVSAGMDEFSRALAPIAEVAGQLSDAANNYGQ</sequence>
<evidence type="ECO:0000313" key="1">
    <source>
        <dbReference type="EMBL" id="MDG0792932.1"/>
    </source>
</evidence>
<dbReference type="RefSeq" id="WP_277566676.1">
    <property type="nucleotide sequence ID" value="NZ_JAPDHZ010000003.1"/>
</dbReference>
<proteinExistence type="predicted"/>